<dbReference type="AlphaFoldDB" id="I7LCU5"/>
<accession>I7LCU5</accession>
<comment type="caution">
    <text evidence="1">The sequence shown here is derived from an EMBL/GenBank/DDBJ whole genome shotgun (WGS) entry which is preliminary data.</text>
</comment>
<gene>
    <name evidence="1" type="ORF">BN52_06900</name>
</gene>
<name>I7LCU5_9LACO</name>
<organism evidence="1 2">
    <name type="scientific">Lactobacillus gigeriorum DSM 23908 = CRBIP 24.85</name>
    <dbReference type="NCBI Taxonomy" id="1423751"/>
    <lineage>
        <taxon>Bacteria</taxon>
        <taxon>Bacillati</taxon>
        <taxon>Bacillota</taxon>
        <taxon>Bacilli</taxon>
        <taxon>Lactobacillales</taxon>
        <taxon>Lactobacillaceae</taxon>
        <taxon>Lactobacillus</taxon>
    </lineage>
</organism>
<dbReference type="Proteomes" id="UP000009326">
    <property type="component" value="Unassembled WGS sequence"/>
</dbReference>
<protein>
    <submittedName>
        <fullName evidence="1">Uncharacterized protein</fullName>
    </submittedName>
</protein>
<dbReference type="EMBL" id="CAKC01000038">
    <property type="protein sequence ID" value="CCI86796.1"/>
    <property type="molecule type" value="Genomic_DNA"/>
</dbReference>
<dbReference type="RefSeq" id="WP_008472843.1">
    <property type="nucleotide sequence ID" value="NZ_AYZO01000006.1"/>
</dbReference>
<dbReference type="OrthoDB" id="2138002at2"/>
<reference evidence="1 2" key="1">
    <citation type="submission" date="2012-06" db="EMBL/GenBank/DDBJ databases">
        <title>Draft genome sequence of Lactobacillus gigeriorum CRBIP 24.85T, isolated from chicken crop.</title>
        <authorList>
            <person name="Cousin S."/>
            <person name="Ma L."/>
            <person name="Creno S."/>
            <person name="Clermont D."/>
            <person name="Loux V."/>
            <person name="Bizet C."/>
            <person name="Bouchier C."/>
        </authorList>
    </citation>
    <scope>NUCLEOTIDE SEQUENCE [LARGE SCALE GENOMIC DNA]</scope>
    <source>
        <strain evidence="2">CRBIP 24.85T</strain>
    </source>
</reference>
<proteinExistence type="predicted"/>
<evidence type="ECO:0000313" key="2">
    <source>
        <dbReference type="Proteomes" id="UP000009326"/>
    </source>
</evidence>
<sequence length="39" mass="4373">MNFKIIGNNWDSDLEHVEAIVNFANGTPIPDLKAWAHGH</sequence>
<evidence type="ECO:0000313" key="1">
    <source>
        <dbReference type="EMBL" id="CCI86796.1"/>
    </source>
</evidence>